<comment type="similarity">
    <text evidence="2">In the N-terminal section; belongs to the transposase 2 family.</text>
</comment>
<protein>
    <submittedName>
        <fullName evidence="11">IS200/IS605 family element transposase accessory protein TnpB</fullName>
    </submittedName>
</protein>
<dbReference type="GO" id="GO:0046872">
    <property type="term" value="F:metal ion binding"/>
    <property type="evidence" value="ECO:0007669"/>
    <property type="project" value="UniProtKB-KW"/>
</dbReference>
<dbReference type="InterPro" id="IPR051399">
    <property type="entry name" value="RNA-guided_DNA_endo/Transpos"/>
</dbReference>
<dbReference type="GO" id="GO:0006310">
    <property type="term" value="P:DNA recombination"/>
    <property type="evidence" value="ECO:0007669"/>
    <property type="project" value="UniProtKB-KW"/>
</dbReference>
<dbReference type="GO" id="GO:0003677">
    <property type="term" value="F:DNA binding"/>
    <property type="evidence" value="ECO:0007669"/>
    <property type="project" value="UniProtKB-KW"/>
</dbReference>
<feature type="domain" description="Transposase putative helix-turn-helix" evidence="10">
    <location>
        <begin position="16"/>
        <end position="58"/>
    </location>
</feature>
<name>A0A7J5U483_9BACT</name>
<sequence>MIYNCVMIQTVRHAVKTYRYKLNPTPSQQQALGQWLGACRYIYNLTLDYKNTLWGQHKVSIGKNEIQKELTPIAKETAWIGCVHSQTLQDVTDRVFNAYDGFFKQGKGFPKFARKGQYQSFSFKQGVKINSTHVQLPKLGKIRYRNSQPCTGTGTPDRIKRATVRERADGWYVCLCVETYIEQLSETSASIGIDVGIKSLLVTSNGETIENPKHLYKAEKKLKRLQRLVSRKKKGSANRKKAVQKLARQHQKVANTRKDFHHKLTTRLIRENQSISVEQLQIKNMLGNHHLAKSISDAGWYSLTQMLEYKACWYGRTFEKVNARHTSQDCSECGYRNTDLTLSVREWICPECGVTHERDVNAATNIKNRAVGHTARETPRLSACGVRR</sequence>
<evidence type="ECO:0000313" key="12">
    <source>
        <dbReference type="Proteomes" id="UP000488299"/>
    </source>
</evidence>
<dbReference type="InterPro" id="IPR010095">
    <property type="entry name" value="Cas12f1-like_TNB"/>
</dbReference>
<dbReference type="Pfam" id="PF12323">
    <property type="entry name" value="HTH_OrfB_IS605"/>
    <property type="match status" value="1"/>
</dbReference>
<evidence type="ECO:0000256" key="3">
    <source>
        <dbReference type="ARBA" id="ARBA00022578"/>
    </source>
</evidence>
<evidence type="ECO:0000256" key="6">
    <source>
        <dbReference type="ARBA" id="ARBA00023125"/>
    </source>
</evidence>
<dbReference type="EMBL" id="WELI01000001">
    <property type="protein sequence ID" value="KAB7732654.1"/>
    <property type="molecule type" value="Genomic_DNA"/>
</dbReference>
<keyword evidence="4" id="KW-0479">Metal-binding</keyword>
<dbReference type="PANTHER" id="PTHR30405">
    <property type="entry name" value="TRANSPOSASE"/>
    <property type="match status" value="1"/>
</dbReference>
<dbReference type="AlphaFoldDB" id="A0A7J5U483"/>
<dbReference type="NCBIfam" id="NF040570">
    <property type="entry name" value="guided_TnpB"/>
    <property type="match status" value="1"/>
</dbReference>
<evidence type="ECO:0000259" key="10">
    <source>
        <dbReference type="Pfam" id="PF12323"/>
    </source>
</evidence>
<dbReference type="InterPro" id="IPR001959">
    <property type="entry name" value="Transposase"/>
</dbReference>
<keyword evidence="3" id="KW-0815">Transposition</keyword>
<evidence type="ECO:0000256" key="1">
    <source>
        <dbReference type="ARBA" id="ARBA00008761"/>
    </source>
</evidence>
<dbReference type="Pfam" id="PF07282">
    <property type="entry name" value="Cas12f1-like_TNB"/>
    <property type="match status" value="1"/>
</dbReference>
<evidence type="ECO:0000256" key="5">
    <source>
        <dbReference type="ARBA" id="ARBA00022833"/>
    </source>
</evidence>
<proteinExistence type="inferred from homology"/>
<evidence type="ECO:0000256" key="4">
    <source>
        <dbReference type="ARBA" id="ARBA00022723"/>
    </source>
</evidence>
<keyword evidence="6" id="KW-0238">DNA-binding</keyword>
<dbReference type="PANTHER" id="PTHR30405:SF25">
    <property type="entry name" value="RNA-GUIDED DNA ENDONUCLEASE INSQ-RELATED"/>
    <property type="match status" value="1"/>
</dbReference>
<evidence type="ECO:0000313" key="11">
    <source>
        <dbReference type="EMBL" id="KAB7732654.1"/>
    </source>
</evidence>
<gene>
    <name evidence="11" type="ORF">F5984_01500</name>
</gene>
<dbReference type="InterPro" id="IPR021027">
    <property type="entry name" value="Transposase_put_HTH"/>
</dbReference>
<evidence type="ECO:0000256" key="7">
    <source>
        <dbReference type="ARBA" id="ARBA00023172"/>
    </source>
</evidence>
<dbReference type="NCBIfam" id="TIGR01766">
    <property type="entry name" value="IS200/IS605 family accessory protein TnpB-like domain"/>
    <property type="match status" value="1"/>
</dbReference>
<feature type="domain" description="Probable transposase IS891/IS1136/IS1341" evidence="8">
    <location>
        <begin position="177"/>
        <end position="287"/>
    </location>
</feature>
<dbReference type="GO" id="GO:0032196">
    <property type="term" value="P:transposition"/>
    <property type="evidence" value="ECO:0007669"/>
    <property type="project" value="UniProtKB-KW"/>
</dbReference>
<organism evidence="11 12">
    <name type="scientific">Rudanella paleaurantiibacter</name>
    <dbReference type="NCBI Taxonomy" id="2614655"/>
    <lineage>
        <taxon>Bacteria</taxon>
        <taxon>Pseudomonadati</taxon>
        <taxon>Bacteroidota</taxon>
        <taxon>Cytophagia</taxon>
        <taxon>Cytophagales</taxon>
        <taxon>Cytophagaceae</taxon>
        <taxon>Rudanella</taxon>
    </lineage>
</organism>
<comment type="caution">
    <text evidence="11">The sequence shown here is derived from an EMBL/GenBank/DDBJ whole genome shotgun (WGS) entry which is preliminary data.</text>
</comment>
<evidence type="ECO:0000259" key="9">
    <source>
        <dbReference type="Pfam" id="PF07282"/>
    </source>
</evidence>
<dbReference type="Proteomes" id="UP000488299">
    <property type="component" value="Unassembled WGS sequence"/>
</dbReference>
<keyword evidence="12" id="KW-1185">Reference proteome</keyword>
<reference evidence="11 12" key="1">
    <citation type="submission" date="2019-10" db="EMBL/GenBank/DDBJ databases">
        <title>Rudanella paleaurantiibacter sp. nov., isolated from sludge.</title>
        <authorList>
            <person name="Xu S.Q."/>
        </authorList>
    </citation>
    <scope>NUCLEOTIDE SEQUENCE [LARGE SCALE GENOMIC DNA]</scope>
    <source>
        <strain evidence="11 12">HX-22-17</strain>
    </source>
</reference>
<comment type="similarity">
    <text evidence="1">In the C-terminal section; belongs to the transposase 35 family.</text>
</comment>
<keyword evidence="7" id="KW-0233">DNA recombination</keyword>
<evidence type="ECO:0000256" key="2">
    <source>
        <dbReference type="ARBA" id="ARBA00011044"/>
    </source>
</evidence>
<accession>A0A7J5U483</accession>
<dbReference type="Pfam" id="PF01385">
    <property type="entry name" value="OrfB_IS605"/>
    <property type="match status" value="1"/>
</dbReference>
<feature type="domain" description="Cas12f1-like TNB" evidence="9">
    <location>
        <begin position="300"/>
        <end position="366"/>
    </location>
</feature>
<evidence type="ECO:0000259" key="8">
    <source>
        <dbReference type="Pfam" id="PF01385"/>
    </source>
</evidence>
<keyword evidence="5" id="KW-0862">Zinc</keyword>